<evidence type="ECO:0000313" key="2">
    <source>
        <dbReference type="EMBL" id="KYQ70538.1"/>
    </source>
</evidence>
<proteinExistence type="predicted"/>
<accession>A0A151XXH2</accession>
<keyword evidence="1" id="KW-1133">Transmembrane helix</keyword>
<keyword evidence="1" id="KW-0472">Membrane</keyword>
<evidence type="ECO:0000313" key="3">
    <source>
        <dbReference type="Proteomes" id="UP000076276"/>
    </source>
</evidence>
<keyword evidence="3" id="KW-1185">Reference proteome</keyword>
<sequence length="184" mass="21170">MHHTIKLIFRICFAAVIFIITIALILTCLSKSNEILQAKQTFAQAEKVHLQSSAQEQLVLLSNNQKPDEAVYIALAQKGYIAKSSCAHYPEICLDQYNQQQTRQIQSIDLVHAGNFHYIQHVDYTDSRTQQRQTLHYSSEQIQQFYEADISNLKYVVFGVGLFALAALYVSIRILRNFKKFINK</sequence>
<gene>
    <name evidence="2" type="ORF">AZH43_04140</name>
</gene>
<protein>
    <submittedName>
        <fullName evidence="2">Uncharacterized protein</fullName>
    </submittedName>
</protein>
<dbReference type="Proteomes" id="UP000076276">
    <property type="component" value="Unassembled WGS sequence"/>
</dbReference>
<dbReference type="AlphaFoldDB" id="A0A151XXH2"/>
<dbReference type="RefSeq" id="WP_067672470.1">
    <property type="nucleotide sequence ID" value="NZ_CBCSIK010000001.1"/>
</dbReference>
<reference evidence="2 3" key="1">
    <citation type="submission" date="2016-03" db="EMBL/GenBank/DDBJ databases">
        <title>Acinetobacter genomospecies 28 strain ANC 4149.</title>
        <authorList>
            <person name="Radolfova-Krizova L."/>
            <person name="Nemec A."/>
        </authorList>
    </citation>
    <scope>NUCLEOTIDE SEQUENCE [LARGE SCALE GENOMIC DNA]</scope>
    <source>
        <strain evidence="2 3">ANC 4149</strain>
    </source>
</reference>
<feature type="transmembrane region" description="Helical" evidence="1">
    <location>
        <begin position="155"/>
        <end position="175"/>
    </location>
</feature>
<evidence type="ECO:0000256" key="1">
    <source>
        <dbReference type="SAM" id="Phobius"/>
    </source>
</evidence>
<organism evidence="2 3">
    <name type="scientific">Acinetobacter pragensis</name>
    <dbReference type="NCBI Taxonomy" id="1806892"/>
    <lineage>
        <taxon>Bacteria</taxon>
        <taxon>Pseudomonadati</taxon>
        <taxon>Pseudomonadota</taxon>
        <taxon>Gammaproteobacteria</taxon>
        <taxon>Moraxellales</taxon>
        <taxon>Moraxellaceae</taxon>
        <taxon>Acinetobacter</taxon>
    </lineage>
</organism>
<dbReference type="EMBL" id="LUAW01000067">
    <property type="protein sequence ID" value="KYQ70538.1"/>
    <property type="molecule type" value="Genomic_DNA"/>
</dbReference>
<dbReference type="OrthoDB" id="6711477at2"/>
<keyword evidence="1" id="KW-0812">Transmembrane</keyword>
<name>A0A151XXH2_9GAMM</name>
<comment type="caution">
    <text evidence="2">The sequence shown here is derived from an EMBL/GenBank/DDBJ whole genome shotgun (WGS) entry which is preliminary data.</text>
</comment>
<feature type="transmembrane region" description="Helical" evidence="1">
    <location>
        <begin position="7"/>
        <end position="26"/>
    </location>
</feature>